<sequence>MRSACQTNETLHADHAASLILRSRKLGSGIHSPLKGATHTNRDRGWLCGATSRRPESRQMYLFNCSGAGKEALTKWGTLVLCTTETPAGAWLKHSYRNRRSYVSLFMILE</sequence>
<dbReference type="HOGENOM" id="CLU_2172630_0_0_1"/>
<evidence type="ECO:0000313" key="1">
    <source>
        <dbReference type="EMBL" id="KIM32702.1"/>
    </source>
</evidence>
<dbReference type="EMBL" id="KN824279">
    <property type="protein sequence ID" value="KIM32702.1"/>
    <property type="molecule type" value="Genomic_DNA"/>
</dbReference>
<protein>
    <submittedName>
        <fullName evidence="1">Uncharacterized protein</fullName>
    </submittedName>
</protein>
<accession>A0A0C2XUZ0</accession>
<name>A0A0C2XUZ0_SERVB</name>
<organism evidence="1 2">
    <name type="scientific">Serendipita vermifera MAFF 305830</name>
    <dbReference type="NCBI Taxonomy" id="933852"/>
    <lineage>
        <taxon>Eukaryota</taxon>
        <taxon>Fungi</taxon>
        <taxon>Dikarya</taxon>
        <taxon>Basidiomycota</taxon>
        <taxon>Agaricomycotina</taxon>
        <taxon>Agaricomycetes</taxon>
        <taxon>Sebacinales</taxon>
        <taxon>Serendipitaceae</taxon>
        <taxon>Serendipita</taxon>
    </lineage>
</organism>
<reference evidence="1 2" key="1">
    <citation type="submission" date="2014-04" db="EMBL/GenBank/DDBJ databases">
        <authorList>
            <consortium name="DOE Joint Genome Institute"/>
            <person name="Kuo A."/>
            <person name="Zuccaro A."/>
            <person name="Kohler A."/>
            <person name="Nagy L.G."/>
            <person name="Floudas D."/>
            <person name="Copeland A."/>
            <person name="Barry K.W."/>
            <person name="Cichocki N."/>
            <person name="Veneault-Fourrey C."/>
            <person name="LaButti K."/>
            <person name="Lindquist E.A."/>
            <person name="Lipzen A."/>
            <person name="Lundell T."/>
            <person name="Morin E."/>
            <person name="Murat C."/>
            <person name="Sun H."/>
            <person name="Tunlid A."/>
            <person name="Henrissat B."/>
            <person name="Grigoriev I.V."/>
            <person name="Hibbett D.S."/>
            <person name="Martin F."/>
            <person name="Nordberg H.P."/>
            <person name="Cantor M.N."/>
            <person name="Hua S.X."/>
        </authorList>
    </citation>
    <scope>NUCLEOTIDE SEQUENCE [LARGE SCALE GENOMIC DNA]</scope>
    <source>
        <strain evidence="1 2">MAFF 305830</strain>
    </source>
</reference>
<reference evidence="2" key="2">
    <citation type="submission" date="2015-01" db="EMBL/GenBank/DDBJ databases">
        <title>Evolutionary Origins and Diversification of the Mycorrhizal Mutualists.</title>
        <authorList>
            <consortium name="DOE Joint Genome Institute"/>
            <consortium name="Mycorrhizal Genomics Consortium"/>
            <person name="Kohler A."/>
            <person name="Kuo A."/>
            <person name="Nagy L.G."/>
            <person name="Floudas D."/>
            <person name="Copeland A."/>
            <person name="Barry K.W."/>
            <person name="Cichocki N."/>
            <person name="Veneault-Fourrey C."/>
            <person name="LaButti K."/>
            <person name="Lindquist E.A."/>
            <person name="Lipzen A."/>
            <person name="Lundell T."/>
            <person name="Morin E."/>
            <person name="Murat C."/>
            <person name="Riley R."/>
            <person name="Ohm R."/>
            <person name="Sun H."/>
            <person name="Tunlid A."/>
            <person name="Henrissat B."/>
            <person name="Grigoriev I.V."/>
            <person name="Hibbett D.S."/>
            <person name="Martin F."/>
        </authorList>
    </citation>
    <scope>NUCLEOTIDE SEQUENCE [LARGE SCALE GENOMIC DNA]</scope>
    <source>
        <strain evidence="2">MAFF 305830</strain>
    </source>
</reference>
<dbReference type="AlphaFoldDB" id="A0A0C2XUZ0"/>
<evidence type="ECO:0000313" key="2">
    <source>
        <dbReference type="Proteomes" id="UP000054097"/>
    </source>
</evidence>
<proteinExistence type="predicted"/>
<gene>
    <name evidence="1" type="ORF">M408DRAFT_185497</name>
</gene>
<keyword evidence="2" id="KW-1185">Reference proteome</keyword>
<dbReference type="Proteomes" id="UP000054097">
    <property type="component" value="Unassembled WGS sequence"/>
</dbReference>